<keyword evidence="2" id="KW-1185">Reference proteome</keyword>
<evidence type="ECO:0000313" key="2">
    <source>
        <dbReference type="Proteomes" id="UP000031014"/>
    </source>
</evidence>
<accession>A0A0A8WY12</accession>
<proteinExistence type="predicted"/>
<dbReference type="STRING" id="1321606.SAMD00020551_0730"/>
<dbReference type="Gene3D" id="1.20.120.440">
    <property type="entry name" value="YppE-like"/>
    <property type="match status" value="1"/>
</dbReference>
<dbReference type="InterPro" id="IPR014913">
    <property type="entry name" value="YppE-like"/>
</dbReference>
<dbReference type="AlphaFoldDB" id="A0A0A8WY12"/>
<name>A0A0A8WY12_MESS1</name>
<dbReference type="RefSeq" id="WP_052442077.1">
    <property type="nucleotide sequence ID" value="NZ_BASE01000016.1"/>
</dbReference>
<evidence type="ECO:0000313" key="1">
    <source>
        <dbReference type="EMBL" id="GAM12595.1"/>
    </source>
</evidence>
<dbReference type="InterPro" id="IPR023351">
    <property type="entry name" value="YppE-like_sf"/>
</dbReference>
<dbReference type="SUPFAM" id="SSF140415">
    <property type="entry name" value="YppE-like"/>
    <property type="match status" value="1"/>
</dbReference>
<protein>
    <recommendedName>
        <fullName evidence="3">DUF1798 family protein</fullName>
    </recommendedName>
</protein>
<dbReference type="Proteomes" id="UP000031014">
    <property type="component" value="Unassembled WGS sequence"/>
</dbReference>
<gene>
    <name evidence="1" type="ORF">SAMD00020551_0730</name>
</gene>
<dbReference type="OrthoDB" id="2361079at2"/>
<evidence type="ECO:0008006" key="3">
    <source>
        <dbReference type="Google" id="ProtNLM"/>
    </source>
</evidence>
<organism evidence="1 2">
    <name type="scientific">Mesobacillus selenatarsenatis (strain DSM 18680 / JCM 14380 / FERM P-15431 / SF-1)</name>
    <dbReference type="NCBI Taxonomy" id="1321606"/>
    <lineage>
        <taxon>Bacteria</taxon>
        <taxon>Bacillati</taxon>
        <taxon>Bacillota</taxon>
        <taxon>Bacilli</taxon>
        <taxon>Bacillales</taxon>
        <taxon>Bacillaceae</taxon>
        <taxon>Mesobacillus</taxon>
    </lineage>
</organism>
<dbReference type="Pfam" id="PF08807">
    <property type="entry name" value="DUF1798"/>
    <property type="match status" value="1"/>
</dbReference>
<comment type="caution">
    <text evidence="1">The sequence shown here is derived from an EMBL/GenBank/DDBJ whole genome shotgun (WGS) entry which is preliminary data.</text>
</comment>
<sequence>MYKVIKKDNNHEQKINRFKESVIKVEMENNILTLSKKLLVDVETAHKRFQLSKEEGVRGDFHSEVKPFADEVKLASDAWRESAGQWIRENRPKNLHANQIETAADYLEVISVQAFFPETSKKRFLDQIQSVEFILNSMIIAVEKTRK</sequence>
<reference evidence="1 2" key="1">
    <citation type="submission" date="2013-06" db="EMBL/GenBank/DDBJ databases">
        <title>Whole genome shotgun sequence of Bacillus selenatarsenatis SF-1.</title>
        <authorList>
            <person name="Kuroda M."/>
            <person name="Sei K."/>
            <person name="Yamashita M."/>
            <person name="Ike M."/>
        </authorList>
    </citation>
    <scope>NUCLEOTIDE SEQUENCE [LARGE SCALE GENOMIC DNA]</scope>
    <source>
        <strain evidence="1 2">SF-1</strain>
    </source>
</reference>
<dbReference type="EMBL" id="BASE01000016">
    <property type="protein sequence ID" value="GAM12595.1"/>
    <property type="molecule type" value="Genomic_DNA"/>
</dbReference>